<comment type="caution">
    <text evidence="1">The sequence shown here is derived from an EMBL/GenBank/DDBJ whole genome shotgun (WGS) entry which is preliminary data.</text>
</comment>
<evidence type="ECO:0000313" key="2">
    <source>
        <dbReference type="Proteomes" id="UP000654482"/>
    </source>
</evidence>
<name>A0A8J7JEU4_9CYAN</name>
<proteinExistence type="predicted"/>
<keyword evidence="2" id="KW-1185">Reference proteome</keyword>
<dbReference type="RefSeq" id="WP_194031510.1">
    <property type="nucleotide sequence ID" value="NZ_JADEWZ010000046.1"/>
</dbReference>
<sequence>MPVVSDYEILIGDSNVTIGDNSNESGFTKSFNTGGRSTAKPAFISFMVKGMTVTNENADVFVNDTKVGVLFNNNGGNTNQWQTQTVALSSSTLNSGNNVLRVMPVTNPTNASDDFDNYVIRNVICHFPQSA</sequence>
<dbReference type="AlphaFoldDB" id="A0A8J7JEU4"/>
<evidence type="ECO:0000313" key="1">
    <source>
        <dbReference type="EMBL" id="MBE9118425.1"/>
    </source>
</evidence>
<organism evidence="1 2">
    <name type="scientific">Lusitaniella coriacea LEGE 07157</name>
    <dbReference type="NCBI Taxonomy" id="945747"/>
    <lineage>
        <taxon>Bacteria</taxon>
        <taxon>Bacillati</taxon>
        <taxon>Cyanobacteriota</taxon>
        <taxon>Cyanophyceae</taxon>
        <taxon>Spirulinales</taxon>
        <taxon>Lusitaniellaceae</taxon>
        <taxon>Lusitaniella</taxon>
    </lineage>
</organism>
<accession>A0A8J7JEU4</accession>
<protein>
    <submittedName>
        <fullName evidence="1">Uncharacterized protein</fullName>
    </submittedName>
</protein>
<dbReference type="EMBL" id="JADEWZ010000046">
    <property type="protein sequence ID" value="MBE9118425.1"/>
    <property type="molecule type" value="Genomic_DNA"/>
</dbReference>
<gene>
    <name evidence="1" type="ORF">IQ249_21265</name>
</gene>
<reference evidence="1" key="1">
    <citation type="submission" date="2020-10" db="EMBL/GenBank/DDBJ databases">
        <authorList>
            <person name="Castelo-Branco R."/>
            <person name="Eusebio N."/>
            <person name="Adriana R."/>
            <person name="Vieira A."/>
            <person name="Brugerolle De Fraissinette N."/>
            <person name="Rezende De Castro R."/>
            <person name="Schneider M.P."/>
            <person name="Vasconcelos V."/>
            <person name="Leao P.N."/>
        </authorList>
    </citation>
    <scope>NUCLEOTIDE SEQUENCE</scope>
    <source>
        <strain evidence="1">LEGE 07157</strain>
    </source>
</reference>
<dbReference type="Proteomes" id="UP000654482">
    <property type="component" value="Unassembled WGS sequence"/>
</dbReference>